<sequence>MARAEKLTIADICEDLGISRSTFYDWRQKGRAPRCMRLPNGDLRVRRADYDRWLTSLEDLTG</sequence>
<dbReference type="EMBL" id="JACHIU010000001">
    <property type="protein sequence ID" value="MBB6475324.1"/>
    <property type="molecule type" value="Genomic_DNA"/>
</dbReference>
<dbReference type="SUPFAM" id="SSF46955">
    <property type="entry name" value="Putative DNA-binding domain"/>
    <property type="match status" value="1"/>
</dbReference>
<dbReference type="Gene3D" id="1.10.10.60">
    <property type="entry name" value="Homeodomain-like"/>
    <property type="match status" value="1"/>
</dbReference>
<accession>A0A7X0M9R6</accession>
<dbReference type="AlphaFoldDB" id="A0A7X0M9R6"/>
<comment type="caution">
    <text evidence="2">The sequence shown here is derived from an EMBL/GenBank/DDBJ whole genome shotgun (WGS) entry which is preliminary data.</text>
</comment>
<evidence type="ECO:0000259" key="1">
    <source>
        <dbReference type="Pfam" id="PF12728"/>
    </source>
</evidence>
<protein>
    <submittedName>
        <fullName evidence="2">Excisionase family DNA binding protein</fullName>
    </submittedName>
</protein>
<dbReference type="Proteomes" id="UP000555564">
    <property type="component" value="Unassembled WGS sequence"/>
</dbReference>
<dbReference type="Pfam" id="PF12728">
    <property type="entry name" value="HTH_17"/>
    <property type="match status" value="1"/>
</dbReference>
<organism evidence="2 3">
    <name type="scientific">Sphaerisporangium rubeum</name>
    <dbReference type="NCBI Taxonomy" id="321317"/>
    <lineage>
        <taxon>Bacteria</taxon>
        <taxon>Bacillati</taxon>
        <taxon>Actinomycetota</taxon>
        <taxon>Actinomycetes</taxon>
        <taxon>Streptosporangiales</taxon>
        <taxon>Streptosporangiaceae</taxon>
        <taxon>Sphaerisporangium</taxon>
    </lineage>
</organism>
<dbReference type="InterPro" id="IPR009061">
    <property type="entry name" value="DNA-bd_dom_put_sf"/>
</dbReference>
<evidence type="ECO:0000313" key="2">
    <source>
        <dbReference type="EMBL" id="MBB6475324.1"/>
    </source>
</evidence>
<feature type="domain" description="Helix-turn-helix" evidence="1">
    <location>
        <begin position="7"/>
        <end position="56"/>
    </location>
</feature>
<name>A0A7X0M9R6_9ACTN</name>
<evidence type="ECO:0000313" key="3">
    <source>
        <dbReference type="Proteomes" id="UP000555564"/>
    </source>
</evidence>
<gene>
    <name evidence="2" type="ORF">BJ992_004755</name>
</gene>
<dbReference type="RefSeq" id="WP_343072823.1">
    <property type="nucleotide sequence ID" value="NZ_BAAALO010000118.1"/>
</dbReference>
<proteinExistence type="predicted"/>
<reference evidence="2 3" key="1">
    <citation type="submission" date="2020-08" db="EMBL/GenBank/DDBJ databases">
        <title>Sequencing the genomes of 1000 actinobacteria strains.</title>
        <authorList>
            <person name="Klenk H.-P."/>
        </authorList>
    </citation>
    <scope>NUCLEOTIDE SEQUENCE [LARGE SCALE GENOMIC DNA]</scope>
    <source>
        <strain evidence="2 3">DSM 44936</strain>
    </source>
</reference>
<keyword evidence="3" id="KW-1185">Reference proteome</keyword>
<dbReference type="InterPro" id="IPR041657">
    <property type="entry name" value="HTH_17"/>
</dbReference>